<evidence type="ECO:0000256" key="2">
    <source>
        <dbReference type="ARBA" id="ARBA00022664"/>
    </source>
</evidence>
<evidence type="ECO:0000256" key="5">
    <source>
        <dbReference type="PROSITE-ProRule" id="PRU00221"/>
    </source>
</evidence>
<dbReference type="PROSITE" id="PS50294">
    <property type="entry name" value="WD_REPEATS_REGION"/>
    <property type="match status" value="4"/>
</dbReference>
<keyword evidence="2" id="KW-0507">mRNA processing</keyword>
<keyword evidence="4" id="KW-0508">mRNA splicing</keyword>
<reference evidence="6" key="1">
    <citation type="journal article" date="2013" name="Genetics">
        <title>The draft genome and transcriptome of Panagrellus redivivus are shaped by the harsh demands of a free-living lifestyle.</title>
        <authorList>
            <person name="Srinivasan J."/>
            <person name="Dillman A.R."/>
            <person name="Macchietto M.G."/>
            <person name="Heikkinen L."/>
            <person name="Lakso M."/>
            <person name="Fracchia K.M."/>
            <person name="Antoshechkin I."/>
            <person name="Mortazavi A."/>
            <person name="Wong G."/>
            <person name="Sternberg P.W."/>
        </authorList>
    </citation>
    <scope>NUCLEOTIDE SEQUENCE [LARGE SCALE GENOMIC DNA]</scope>
    <source>
        <strain evidence="6">MT8872</strain>
    </source>
</reference>
<keyword evidence="1 5" id="KW-0853">WD repeat</keyword>
<dbReference type="WBParaSite" id="Pan_g16783.t1">
    <property type="protein sequence ID" value="Pan_g16783.t1"/>
    <property type="gene ID" value="Pan_g16783"/>
</dbReference>
<dbReference type="GO" id="GO:0008380">
    <property type="term" value="P:RNA splicing"/>
    <property type="evidence" value="ECO:0007669"/>
    <property type="project" value="UniProtKB-KW"/>
</dbReference>
<dbReference type="InterPro" id="IPR019775">
    <property type="entry name" value="WD40_repeat_CS"/>
</dbReference>
<dbReference type="InterPro" id="IPR020472">
    <property type="entry name" value="WD40_PAC1"/>
</dbReference>
<dbReference type="AlphaFoldDB" id="A0A7E4V5M2"/>
<feature type="repeat" description="WD" evidence="5">
    <location>
        <begin position="93"/>
        <end position="134"/>
    </location>
</feature>
<proteinExistence type="predicted"/>
<dbReference type="PANTHER" id="PTHR44006">
    <property type="entry name" value="U5 SMALL NUCLEAR RIBONUCLEOPROTEIN 40 KDA PROTEIN"/>
    <property type="match status" value="1"/>
</dbReference>
<sequence length="348" mass="38699">MTDVYKRPADYSALVPSAKRAKYDGVVAVVNEEQTGPRRHSNLQSQIMLLTGHEGEIYTARFSTDGRFLASAGFDMKILFWSTYGDCENFSSIKAHKGSISDIQFSRDETTIYSSSTDKTVKAWDLETGKCLRNFKTHTEIVNACHPARRGPALVLSGGDDGMLHVHDMRKKEAAMSIANFENFAVLGVSFNDTSDWAFGGGIDNTIHAWDLRKQERVFDLQGHTDSITGLSLSPKGEYLLSNSMDCTARAWDVRPFAHQDRLVGVYGGHQHNFEKNLLKCGWSGDGKWVTAGSSDRFSYVWDFKSKKIVYKLPGHQGSVNATDFHPVEPILLSAGSDKQIFLGELEP</sequence>
<dbReference type="InterPro" id="IPR001680">
    <property type="entry name" value="WD40_rpt"/>
</dbReference>
<evidence type="ECO:0000256" key="1">
    <source>
        <dbReference type="ARBA" id="ARBA00022574"/>
    </source>
</evidence>
<evidence type="ECO:0000313" key="7">
    <source>
        <dbReference type="WBParaSite" id="Pan_g16783.t1"/>
    </source>
</evidence>
<evidence type="ECO:0000256" key="4">
    <source>
        <dbReference type="ARBA" id="ARBA00023187"/>
    </source>
</evidence>
<accession>A0A7E4V5M2</accession>
<keyword evidence="6" id="KW-1185">Reference proteome</keyword>
<dbReference type="GO" id="GO:0006397">
    <property type="term" value="P:mRNA processing"/>
    <property type="evidence" value="ECO:0007669"/>
    <property type="project" value="UniProtKB-KW"/>
</dbReference>
<dbReference type="Pfam" id="PF00400">
    <property type="entry name" value="WD40"/>
    <property type="match status" value="7"/>
</dbReference>
<dbReference type="Proteomes" id="UP000492821">
    <property type="component" value="Unassembled WGS sequence"/>
</dbReference>
<dbReference type="SUPFAM" id="SSF50978">
    <property type="entry name" value="WD40 repeat-like"/>
    <property type="match status" value="1"/>
</dbReference>
<dbReference type="InterPro" id="IPR015943">
    <property type="entry name" value="WD40/YVTN_repeat-like_dom_sf"/>
</dbReference>
<dbReference type="PROSITE" id="PS50082">
    <property type="entry name" value="WD_REPEATS_2"/>
    <property type="match status" value="4"/>
</dbReference>
<dbReference type="Gene3D" id="2.130.10.10">
    <property type="entry name" value="YVTN repeat-like/Quinoprotein amine dehydrogenase"/>
    <property type="match status" value="1"/>
</dbReference>
<keyword evidence="3" id="KW-0677">Repeat</keyword>
<protein>
    <submittedName>
        <fullName evidence="7">WD_REPEATS_REGION domain-containing protein</fullName>
    </submittedName>
</protein>
<dbReference type="InterPro" id="IPR036322">
    <property type="entry name" value="WD40_repeat_dom_sf"/>
</dbReference>
<name>A0A7E4V5M2_PANRE</name>
<feature type="repeat" description="WD" evidence="5">
    <location>
        <begin position="221"/>
        <end position="255"/>
    </location>
</feature>
<dbReference type="InterPro" id="IPR052234">
    <property type="entry name" value="U5_snRNP_Component"/>
</dbReference>
<dbReference type="PROSITE" id="PS00678">
    <property type="entry name" value="WD_REPEATS_1"/>
    <property type="match status" value="1"/>
</dbReference>
<feature type="repeat" description="WD" evidence="5">
    <location>
        <begin position="313"/>
        <end position="348"/>
    </location>
</feature>
<evidence type="ECO:0000313" key="6">
    <source>
        <dbReference type="Proteomes" id="UP000492821"/>
    </source>
</evidence>
<dbReference type="SMART" id="SM00320">
    <property type="entry name" value="WD40"/>
    <property type="match status" value="7"/>
</dbReference>
<dbReference type="CDD" id="cd00200">
    <property type="entry name" value="WD40"/>
    <property type="match status" value="1"/>
</dbReference>
<evidence type="ECO:0000256" key="3">
    <source>
        <dbReference type="ARBA" id="ARBA00022737"/>
    </source>
</evidence>
<dbReference type="GO" id="GO:0071013">
    <property type="term" value="C:catalytic step 2 spliceosome"/>
    <property type="evidence" value="ECO:0007669"/>
    <property type="project" value="TreeGrafter"/>
</dbReference>
<dbReference type="PRINTS" id="PR00320">
    <property type="entry name" value="GPROTEINBRPT"/>
</dbReference>
<organism evidence="6 7">
    <name type="scientific">Panagrellus redivivus</name>
    <name type="common">Microworm</name>
    <dbReference type="NCBI Taxonomy" id="6233"/>
    <lineage>
        <taxon>Eukaryota</taxon>
        <taxon>Metazoa</taxon>
        <taxon>Ecdysozoa</taxon>
        <taxon>Nematoda</taxon>
        <taxon>Chromadorea</taxon>
        <taxon>Rhabditida</taxon>
        <taxon>Tylenchina</taxon>
        <taxon>Panagrolaimomorpha</taxon>
        <taxon>Panagrolaimoidea</taxon>
        <taxon>Panagrolaimidae</taxon>
        <taxon>Panagrellus</taxon>
    </lineage>
</organism>
<dbReference type="GO" id="GO:0003723">
    <property type="term" value="F:RNA binding"/>
    <property type="evidence" value="ECO:0007669"/>
    <property type="project" value="TreeGrafter"/>
</dbReference>
<feature type="repeat" description="WD" evidence="5">
    <location>
        <begin position="50"/>
        <end position="82"/>
    </location>
</feature>
<reference evidence="7" key="2">
    <citation type="submission" date="2020-10" db="UniProtKB">
        <authorList>
            <consortium name="WormBaseParasite"/>
        </authorList>
    </citation>
    <scope>IDENTIFICATION</scope>
</reference>
<dbReference type="PANTHER" id="PTHR44006:SF1">
    <property type="entry name" value="U5 SMALL NUCLEAR RIBONUCLEOPROTEIN 40 KDA PROTEIN"/>
    <property type="match status" value="1"/>
</dbReference>